<reference evidence="1 2" key="1">
    <citation type="submission" date="2024-09" db="EMBL/GenBank/DDBJ databases">
        <authorList>
            <person name="Sun Q."/>
            <person name="Mori K."/>
        </authorList>
    </citation>
    <scope>NUCLEOTIDE SEQUENCE [LARGE SCALE GENOMIC DNA]</scope>
    <source>
        <strain evidence="1 2">TBRC 0563</strain>
    </source>
</reference>
<dbReference type="EMBL" id="JBHLZP010000290">
    <property type="protein sequence ID" value="MFB9836586.1"/>
    <property type="molecule type" value="Genomic_DNA"/>
</dbReference>
<accession>A0ABV5YNH0</accession>
<dbReference type="InterPro" id="IPR009057">
    <property type="entry name" value="Homeodomain-like_sf"/>
</dbReference>
<protein>
    <recommendedName>
        <fullName evidence="3">Helix-turn-helix domain-containing protein</fullName>
    </recommendedName>
</protein>
<organism evidence="1 2">
    <name type="scientific">Actinoallomurus acaciae</name>
    <dbReference type="NCBI Taxonomy" id="502577"/>
    <lineage>
        <taxon>Bacteria</taxon>
        <taxon>Bacillati</taxon>
        <taxon>Actinomycetota</taxon>
        <taxon>Actinomycetes</taxon>
        <taxon>Streptosporangiales</taxon>
        <taxon>Thermomonosporaceae</taxon>
        <taxon>Actinoallomurus</taxon>
    </lineage>
</organism>
<comment type="caution">
    <text evidence="1">The sequence shown here is derived from an EMBL/GenBank/DDBJ whole genome shotgun (WGS) entry which is preliminary data.</text>
</comment>
<evidence type="ECO:0000313" key="1">
    <source>
        <dbReference type="EMBL" id="MFB9836586.1"/>
    </source>
</evidence>
<dbReference type="Proteomes" id="UP001589627">
    <property type="component" value="Unassembled WGS sequence"/>
</dbReference>
<dbReference type="SUPFAM" id="SSF46689">
    <property type="entry name" value="Homeodomain-like"/>
    <property type="match status" value="1"/>
</dbReference>
<dbReference type="RefSeq" id="WP_378209398.1">
    <property type="nucleotide sequence ID" value="NZ_JBHLZP010000290.1"/>
</dbReference>
<sequence length="109" mass="11999">MACADGATNKQVTSRLGIAASKVNRWRARFIAARLVGPADEPRPSRPPPILLTFLGYIKFHDVVIGLLGWTGSFLCQEAMLSWLRGHSGSVWPVSLAHTGNNMVRRCRL</sequence>
<keyword evidence="2" id="KW-1185">Reference proteome</keyword>
<name>A0ABV5YNH0_9ACTN</name>
<evidence type="ECO:0000313" key="2">
    <source>
        <dbReference type="Proteomes" id="UP001589627"/>
    </source>
</evidence>
<proteinExistence type="predicted"/>
<evidence type="ECO:0008006" key="3">
    <source>
        <dbReference type="Google" id="ProtNLM"/>
    </source>
</evidence>
<gene>
    <name evidence="1" type="ORF">ACFFNX_30875</name>
</gene>